<evidence type="ECO:0000313" key="1">
    <source>
        <dbReference type="EMBL" id="GMN23161.1"/>
    </source>
</evidence>
<name>A0AA87Z7S5_FICCA</name>
<accession>A0AA87Z7S5</accession>
<evidence type="ECO:0000313" key="2">
    <source>
        <dbReference type="Proteomes" id="UP001187192"/>
    </source>
</evidence>
<reference evidence="1" key="1">
    <citation type="submission" date="2023-07" db="EMBL/GenBank/DDBJ databases">
        <title>draft genome sequence of fig (Ficus carica).</title>
        <authorList>
            <person name="Takahashi T."/>
            <person name="Nishimura K."/>
        </authorList>
    </citation>
    <scope>NUCLEOTIDE SEQUENCE</scope>
</reference>
<sequence length="83" mass="9328">MTSLFAREINGCEIAMKGIPRTTGSPLLRFLLVFFFDLRRQGGCDGVDFLLQSPAEWGLRRRPSSRDVASFAWSSTTVSNEQQ</sequence>
<dbReference type="Proteomes" id="UP001187192">
    <property type="component" value="Unassembled WGS sequence"/>
</dbReference>
<comment type="caution">
    <text evidence="1">The sequence shown here is derived from an EMBL/GenBank/DDBJ whole genome shotgun (WGS) entry which is preliminary data.</text>
</comment>
<keyword evidence="2" id="KW-1185">Reference proteome</keyword>
<dbReference type="EMBL" id="BTGU01000001">
    <property type="protein sequence ID" value="GMN23161.1"/>
    <property type="molecule type" value="Genomic_DNA"/>
</dbReference>
<organism evidence="1 2">
    <name type="scientific">Ficus carica</name>
    <name type="common">Common fig</name>
    <dbReference type="NCBI Taxonomy" id="3494"/>
    <lineage>
        <taxon>Eukaryota</taxon>
        <taxon>Viridiplantae</taxon>
        <taxon>Streptophyta</taxon>
        <taxon>Embryophyta</taxon>
        <taxon>Tracheophyta</taxon>
        <taxon>Spermatophyta</taxon>
        <taxon>Magnoliopsida</taxon>
        <taxon>eudicotyledons</taxon>
        <taxon>Gunneridae</taxon>
        <taxon>Pentapetalae</taxon>
        <taxon>rosids</taxon>
        <taxon>fabids</taxon>
        <taxon>Rosales</taxon>
        <taxon>Moraceae</taxon>
        <taxon>Ficeae</taxon>
        <taxon>Ficus</taxon>
    </lineage>
</organism>
<proteinExistence type="predicted"/>
<dbReference type="AlphaFoldDB" id="A0AA87Z7S5"/>
<protein>
    <submittedName>
        <fullName evidence="1">Uncharacterized protein</fullName>
    </submittedName>
</protein>
<gene>
    <name evidence="1" type="ORF">TIFTF001_000018</name>
</gene>